<dbReference type="EMBL" id="KL197713">
    <property type="protein sequence ID" value="KDQ60594.1"/>
    <property type="molecule type" value="Genomic_DNA"/>
</dbReference>
<comment type="similarity">
    <text evidence="2">Belongs to the mitochondrion-specific ribosomal protein mL46 family.</text>
</comment>
<keyword evidence="3" id="KW-0809">Transit peptide</keyword>
<keyword evidence="11" id="KW-1185">Reference proteome</keyword>
<evidence type="ECO:0000256" key="1">
    <source>
        <dbReference type="ARBA" id="ARBA00004173"/>
    </source>
</evidence>
<dbReference type="PANTHER" id="PTHR13124">
    <property type="entry name" value="39S RIBOSOMAL PROTEIN L46, MITOCHONDRIAL PRECURSOR-RELATED"/>
    <property type="match status" value="1"/>
</dbReference>
<protein>
    <recommendedName>
        <fullName evidence="7">Large ribosomal subunit protein mL46</fullName>
    </recommendedName>
</protein>
<dbReference type="Proteomes" id="UP000027265">
    <property type="component" value="Unassembled WGS sequence"/>
</dbReference>
<dbReference type="STRING" id="933084.A0A067Q0V6"/>
<dbReference type="AlphaFoldDB" id="A0A067Q0V6"/>
<evidence type="ECO:0000256" key="4">
    <source>
        <dbReference type="ARBA" id="ARBA00022980"/>
    </source>
</evidence>
<keyword evidence="6" id="KW-0687">Ribonucleoprotein</keyword>
<dbReference type="Gene3D" id="3.90.79.10">
    <property type="entry name" value="Nucleoside Triphosphate Pyrophosphohydrolase"/>
    <property type="match status" value="1"/>
</dbReference>
<dbReference type="InterPro" id="IPR015797">
    <property type="entry name" value="NUDIX_hydrolase-like_dom_sf"/>
</dbReference>
<dbReference type="Pfam" id="PF11788">
    <property type="entry name" value="MRP-L46"/>
    <property type="match status" value="1"/>
</dbReference>
<evidence type="ECO:0000313" key="10">
    <source>
        <dbReference type="EMBL" id="KDQ60594.1"/>
    </source>
</evidence>
<keyword evidence="5" id="KW-0496">Mitochondrion</keyword>
<organism evidence="10 11">
    <name type="scientific">Jaapia argillacea MUCL 33604</name>
    <dbReference type="NCBI Taxonomy" id="933084"/>
    <lineage>
        <taxon>Eukaryota</taxon>
        <taxon>Fungi</taxon>
        <taxon>Dikarya</taxon>
        <taxon>Basidiomycota</taxon>
        <taxon>Agaricomycotina</taxon>
        <taxon>Agaricomycetes</taxon>
        <taxon>Agaricomycetidae</taxon>
        <taxon>Jaapiales</taxon>
        <taxon>Jaapiaceae</taxon>
        <taxon>Jaapia</taxon>
    </lineage>
</organism>
<gene>
    <name evidence="10" type="ORF">JAAARDRAFT_151102</name>
</gene>
<dbReference type="InterPro" id="IPR021757">
    <property type="entry name" value="Ribosomal_mL46_N"/>
</dbReference>
<evidence type="ECO:0000259" key="9">
    <source>
        <dbReference type="PROSITE" id="PS51462"/>
    </source>
</evidence>
<dbReference type="InterPro" id="IPR040008">
    <property type="entry name" value="Ribosomal_mL46"/>
</dbReference>
<dbReference type="SUPFAM" id="SSF55811">
    <property type="entry name" value="Nudix"/>
    <property type="match status" value="1"/>
</dbReference>
<evidence type="ECO:0000256" key="8">
    <source>
        <dbReference type="SAM" id="MobiDB-lite"/>
    </source>
</evidence>
<dbReference type="InParanoid" id="A0A067Q0V6"/>
<proteinExistence type="inferred from homology"/>
<evidence type="ECO:0000313" key="11">
    <source>
        <dbReference type="Proteomes" id="UP000027265"/>
    </source>
</evidence>
<keyword evidence="4" id="KW-0689">Ribosomal protein</keyword>
<dbReference type="CDD" id="cd04661">
    <property type="entry name" value="NUDIX_MRP_L46"/>
    <property type="match status" value="1"/>
</dbReference>
<reference evidence="11" key="1">
    <citation type="journal article" date="2014" name="Proc. Natl. Acad. Sci. U.S.A.">
        <title>Extensive sampling of basidiomycete genomes demonstrates inadequacy of the white-rot/brown-rot paradigm for wood decay fungi.</title>
        <authorList>
            <person name="Riley R."/>
            <person name="Salamov A.A."/>
            <person name="Brown D.W."/>
            <person name="Nagy L.G."/>
            <person name="Floudas D."/>
            <person name="Held B.W."/>
            <person name="Levasseur A."/>
            <person name="Lombard V."/>
            <person name="Morin E."/>
            <person name="Otillar R."/>
            <person name="Lindquist E.A."/>
            <person name="Sun H."/>
            <person name="LaButti K.M."/>
            <person name="Schmutz J."/>
            <person name="Jabbour D."/>
            <person name="Luo H."/>
            <person name="Baker S.E."/>
            <person name="Pisabarro A.G."/>
            <person name="Walton J.D."/>
            <person name="Blanchette R.A."/>
            <person name="Henrissat B."/>
            <person name="Martin F."/>
            <person name="Cullen D."/>
            <person name="Hibbett D.S."/>
            <person name="Grigoriev I.V."/>
        </authorList>
    </citation>
    <scope>NUCLEOTIDE SEQUENCE [LARGE SCALE GENOMIC DNA]</scope>
    <source>
        <strain evidence="11">MUCL 33604</strain>
    </source>
</reference>
<dbReference type="FunCoup" id="A0A067Q0V6">
    <property type="interactions" value="63"/>
</dbReference>
<dbReference type="GO" id="GO:0005762">
    <property type="term" value="C:mitochondrial large ribosomal subunit"/>
    <property type="evidence" value="ECO:0007669"/>
    <property type="project" value="TreeGrafter"/>
</dbReference>
<feature type="region of interest" description="Disordered" evidence="8">
    <location>
        <begin position="32"/>
        <end position="57"/>
    </location>
</feature>
<dbReference type="HOGENOM" id="CLU_040204_1_1_1"/>
<accession>A0A067Q0V6</accession>
<feature type="compositionally biased region" description="Polar residues" evidence="8">
    <location>
        <begin position="35"/>
        <end position="51"/>
    </location>
</feature>
<name>A0A067Q0V6_9AGAM</name>
<sequence>MSASLRLSSCRQQLFNRSVLLPRTRSLATEATPIPSASAQSAPTTPHAQGSKTKHHLQTSIVLNRSPIITRTPTRFERAYYAYQQRIQRALHNPFPYDFYFKQGSILEAKFNAEERRRERKAFGAPFGLPPESKDNNETQRMNESAAEELTKEDDEEPASRITQADLAKDVKSLDRKLQRNLYLLLLRKDGEREAWGFPQGSPQKGELLHEAAERTLAAECDVYMDSWIVSRNPIGHSKTPGAVPSLGPLTEEAHTFFYKAHILAGQVRPVGQNVIDFAWLTKQEIQPHVGEHYWTNVKDLLADF</sequence>
<evidence type="ECO:0000256" key="6">
    <source>
        <dbReference type="ARBA" id="ARBA00023274"/>
    </source>
</evidence>
<dbReference type="GO" id="GO:0003735">
    <property type="term" value="F:structural constituent of ribosome"/>
    <property type="evidence" value="ECO:0007669"/>
    <property type="project" value="InterPro"/>
</dbReference>
<feature type="domain" description="Nudix hydrolase" evidence="9">
    <location>
        <begin position="164"/>
        <end position="303"/>
    </location>
</feature>
<dbReference type="PANTHER" id="PTHR13124:SF12">
    <property type="entry name" value="LARGE RIBOSOMAL SUBUNIT PROTEIN ML46"/>
    <property type="match status" value="1"/>
</dbReference>
<dbReference type="PROSITE" id="PS51462">
    <property type="entry name" value="NUDIX"/>
    <property type="match status" value="1"/>
</dbReference>
<evidence type="ECO:0000256" key="3">
    <source>
        <dbReference type="ARBA" id="ARBA00022946"/>
    </source>
</evidence>
<evidence type="ECO:0000256" key="7">
    <source>
        <dbReference type="ARBA" id="ARBA00035190"/>
    </source>
</evidence>
<evidence type="ECO:0000256" key="5">
    <source>
        <dbReference type="ARBA" id="ARBA00023128"/>
    </source>
</evidence>
<dbReference type="InterPro" id="IPR033650">
    <property type="entry name" value="Ribosomal_mL46_NUDIX"/>
</dbReference>
<comment type="subcellular location">
    <subcellularLocation>
        <location evidence="1">Mitochondrion</location>
    </subcellularLocation>
</comment>
<dbReference type="InterPro" id="IPR000086">
    <property type="entry name" value="NUDIX_hydrolase_dom"/>
</dbReference>
<dbReference type="OrthoDB" id="414075at2759"/>
<evidence type="ECO:0000256" key="2">
    <source>
        <dbReference type="ARBA" id="ARBA00009070"/>
    </source>
</evidence>
<feature type="region of interest" description="Disordered" evidence="8">
    <location>
        <begin position="121"/>
        <end position="162"/>
    </location>
</feature>